<sequence>MTDTPDTQQRPMHAVVKTADGFTAHAGLLEECARPECVAAATLAAERAAHEEHRRQLAAALGADATTADWPYLLGRATEIRDGRDRADTECTRLAGEAEEHQRQLAEARAAQARYEEETVGRFNKQATEDRRRAEQAEATVRDYENRITWETTCGEHARLLDSCRVADEARERAEAALTRVRELRAQADREDPASWGPTWAALNAALDGDRLAEVPCTHRCGCGHDQQDHTTSGYCNACGVSDCPNDGHYPSDCPKEIHR</sequence>
<dbReference type="KEGG" id="arev:RVR_8290"/>
<keyword evidence="1" id="KW-0175">Coiled coil</keyword>
<dbReference type="AlphaFoldDB" id="A0A7U3VRP1"/>
<protein>
    <submittedName>
        <fullName evidence="2">Uncharacterized protein</fullName>
    </submittedName>
</protein>
<dbReference type="RefSeq" id="WP_202237003.1">
    <property type="nucleotide sequence ID" value="NZ_AP018365.1"/>
</dbReference>
<gene>
    <name evidence="2" type="ORF">RVR_8290</name>
</gene>
<evidence type="ECO:0000313" key="3">
    <source>
        <dbReference type="Proteomes" id="UP000595703"/>
    </source>
</evidence>
<reference evidence="2 3" key="3">
    <citation type="journal article" date="2011" name="Nat. Chem. Biol.">
        <title>Reveromycin A biosynthesis uses RevG and RevJ for stereospecific spiroacetal formation.</title>
        <authorList>
            <person name="Takahashi S."/>
            <person name="Toyoda A."/>
            <person name="Sekiyama Y."/>
            <person name="Takagi H."/>
            <person name="Nogawa T."/>
            <person name="Uramoto M."/>
            <person name="Suzuki R."/>
            <person name="Koshino H."/>
            <person name="Kumano T."/>
            <person name="Panthee S."/>
            <person name="Dairi T."/>
            <person name="Ishikawa J."/>
            <person name="Ikeda H."/>
            <person name="Sakaki Y."/>
            <person name="Osada H."/>
        </authorList>
    </citation>
    <scope>NUCLEOTIDE SEQUENCE [LARGE SCALE GENOMIC DNA]</scope>
    <source>
        <strain evidence="2 3">SN-593</strain>
    </source>
</reference>
<keyword evidence="3" id="KW-1185">Reference proteome</keyword>
<reference evidence="2 3" key="2">
    <citation type="journal article" date="2011" name="J. Antibiot.">
        <title>Furaquinocins I and J: novel polyketide isoprenoid hybrid compounds from Streptomyces reveromyceticus SN-593.</title>
        <authorList>
            <person name="Panthee S."/>
            <person name="Takahashi S."/>
            <person name="Takagi H."/>
            <person name="Nogawa T."/>
            <person name="Oowada E."/>
            <person name="Uramoto M."/>
            <person name="Osada H."/>
        </authorList>
    </citation>
    <scope>NUCLEOTIDE SEQUENCE [LARGE SCALE GENOMIC DNA]</scope>
    <source>
        <strain evidence="2 3">SN-593</strain>
    </source>
</reference>
<accession>A0A7U3VRP1</accession>
<organism evidence="2 3">
    <name type="scientific">Actinacidiphila reveromycinica</name>
    <dbReference type="NCBI Taxonomy" id="659352"/>
    <lineage>
        <taxon>Bacteria</taxon>
        <taxon>Bacillati</taxon>
        <taxon>Actinomycetota</taxon>
        <taxon>Actinomycetes</taxon>
        <taxon>Kitasatosporales</taxon>
        <taxon>Streptomycetaceae</taxon>
        <taxon>Actinacidiphila</taxon>
    </lineage>
</organism>
<evidence type="ECO:0000256" key="1">
    <source>
        <dbReference type="SAM" id="Coils"/>
    </source>
</evidence>
<name>A0A7U3VRP1_9ACTN</name>
<reference evidence="2 3" key="1">
    <citation type="journal article" date="2010" name="J. Bacteriol.">
        <title>Biochemical characterization of a novel indole prenyltransferase from Streptomyces sp. SN-593.</title>
        <authorList>
            <person name="Takahashi S."/>
            <person name="Takagi H."/>
            <person name="Toyoda A."/>
            <person name="Uramoto M."/>
            <person name="Nogawa T."/>
            <person name="Ueki M."/>
            <person name="Sakaki Y."/>
            <person name="Osada H."/>
        </authorList>
    </citation>
    <scope>NUCLEOTIDE SEQUENCE [LARGE SCALE GENOMIC DNA]</scope>
    <source>
        <strain evidence="2 3">SN-593</strain>
    </source>
</reference>
<reference evidence="2 3" key="4">
    <citation type="journal article" date="2020" name="Sci. Rep.">
        <title>beta-carboline chemical signals induce reveromycin production through a LuxR family regulator in Streptomyces sp. SN-593.</title>
        <authorList>
            <person name="Panthee S."/>
            <person name="Kito N."/>
            <person name="Hayashi T."/>
            <person name="Shimizu T."/>
            <person name="Ishikawa J."/>
            <person name="Hamamoto H."/>
            <person name="Osada H."/>
            <person name="Takahashi S."/>
        </authorList>
    </citation>
    <scope>NUCLEOTIDE SEQUENCE [LARGE SCALE GENOMIC DNA]</scope>
    <source>
        <strain evidence="2 3">SN-593</strain>
    </source>
</reference>
<proteinExistence type="predicted"/>
<dbReference type="Proteomes" id="UP000595703">
    <property type="component" value="Chromosome"/>
</dbReference>
<feature type="coiled-coil region" evidence="1">
    <location>
        <begin position="84"/>
        <end position="191"/>
    </location>
</feature>
<dbReference type="EMBL" id="AP018365">
    <property type="protein sequence ID" value="BBB01053.1"/>
    <property type="molecule type" value="Genomic_DNA"/>
</dbReference>
<evidence type="ECO:0000313" key="2">
    <source>
        <dbReference type="EMBL" id="BBB01053.1"/>
    </source>
</evidence>